<dbReference type="InterPro" id="IPR002869">
    <property type="entry name" value="Pyrv_flavodox_OxRed_cen"/>
</dbReference>
<dbReference type="InterPro" id="IPR009014">
    <property type="entry name" value="Transketo_C/PFOR_II"/>
</dbReference>
<dbReference type="SUPFAM" id="SSF52922">
    <property type="entry name" value="TK C-terminal domain-like"/>
    <property type="match status" value="1"/>
</dbReference>
<dbReference type="PANTHER" id="PTHR19384:SF109">
    <property type="entry name" value="SULFITE REDUCTASE [NADPH] FLAVOPROTEIN COMPONENT"/>
    <property type="match status" value="1"/>
</dbReference>
<feature type="region of interest" description="Disordered" evidence="14">
    <location>
        <begin position="1"/>
        <end position="23"/>
    </location>
</feature>
<dbReference type="FunFam" id="1.20.990.10:FF:000010">
    <property type="entry name" value="Sulfite reductase [NADPH] flavoprotein component"/>
    <property type="match status" value="1"/>
</dbReference>
<dbReference type="Gene3D" id="3.40.920.10">
    <property type="entry name" value="Pyruvate-ferredoxin oxidoreductase, PFOR, domain III"/>
    <property type="match status" value="1"/>
</dbReference>
<evidence type="ECO:0000256" key="11">
    <source>
        <dbReference type="ARBA" id="ARBA00023002"/>
    </source>
</evidence>
<dbReference type="Proteomes" id="UP000076727">
    <property type="component" value="Unassembled WGS sequence"/>
</dbReference>
<keyword evidence="9" id="KW-0521">NADP</keyword>
<dbReference type="Pfam" id="PF00667">
    <property type="entry name" value="FAD_binding_1"/>
    <property type="match status" value="1"/>
</dbReference>
<keyword evidence="6" id="KW-0285">Flavoprotein</keyword>
<dbReference type="CDD" id="cd06207">
    <property type="entry name" value="CyPoR_like"/>
    <property type="match status" value="1"/>
</dbReference>
<evidence type="ECO:0000313" key="17">
    <source>
        <dbReference type="Proteomes" id="UP000076727"/>
    </source>
</evidence>
<dbReference type="GO" id="GO:0005829">
    <property type="term" value="C:cytosol"/>
    <property type="evidence" value="ECO:0007669"/>
    <property type="project" value="TreeGrafter"/>
</dbReference>
<evidence type="ECO:0000256" key="4">
    <source>
        <dbReference type="ARBA" id="ARBA00012604"/>
    </source>
</evidence>
<proteinExistence type="predicted"/>
<dbReference type="PROSITE" id="PS51384">
    <property type="entry name" value="FAD_FR"/>
    <property type="match status" value="1"/>
</dbReference>
<dbReference type="InterPro" id="IPR003097">
    <property type="entry name" value="CysJ-like_FAD-binding"/>
</dbReference>
<dbReference type="InterPro" id="IPR017938">
    <property type="entry name" value="Riboflavin_synthase-like_b-brl"/>
</dbReference>
<comment type="catalytic activity">
    <reaction evidence="12">
        <text>hydrogen sulfide + 3 NADP(+) + 3 H2O = sulfite + 3 NADPH + 4 H(+)</text>
        <dbReference type="Rhea" id="RHEA:13801"/>
        <dbReference type="ChEBI" id="CHEBI:15377"/>
        <dbReference type="ChEBI" id="CHEBI:15378"/>
        <dbReference type="ChEBI" id="CHEBI:17359"/>
        <dbReference type="ChEBI" id="CHEBI:29919"/>
        <dbReference type="ChEBI" id="CHEBI:57783"/>
        <dbReference type="ChEBI" id="CHEBI:58349"/>
        <dbReference type="EC" id="1.8.1.2"/>
    </reaction>
</comment>
<comment type="cofactor">
    <cofactor evidence="2">
        <name>FAD</name>
        <dbReference type="ChEBI" id="CHEBI:57692"/>
    </cofactor>
</comment>
<feature type="compositionally biased region" description="Polar residues" evidence="14">
    <location>
        <begin position="1"/>
        <end position="17"/>
    </location>
</feature>
<comment type="cofactor">
    <cofactor evidence="1">
        <name>FMN</name>
        <dbReference type="ChEBI" id="CHEBI:58210"/>
    </cofactor>
</comment>
<dbReference type="SUPFAM" id="SSF63380">
    <property type="entry name" value="Riboflavin synthase domain-like"/>
    <property type="match status" value="1"/>
</dbReference>
<dbReference type="Gene3D" id="3.40.50.80">
    <property type="entry name" value="Nucleotide-binding domain of ferredoxin-NADP reductase (FNR) module"/>
    <property type="match status" value="1"/>
</dbReference>
<dbReference type="InterPro" id="IPR023173">
    <property type="entry name" value="NADPH_Cyt_P450_Rdtase_alpha"/>
</dbReference>
<evidence type="ECO:0000256" key="2">
    <source>
        <dbReference type="ARBA" id="ARBA00001974"/>
    </source>
</evidence>
<evidence type="ECO:0000256" key="5">
    <source>
        <dbReference type="ARBA" id="ARBA00022448"/>
    </source>
</evidence>
<dbReference type="AlphaFoldDB" id="A0A165SZN7"/>
<dbReference type="PRINTS" id="PR00371">
    <property type="entry name" value="FPNCR"/>
</dbReference>
<evidence type="ECO:0000256" key="13">
    <source>
        <dbReference type="ARBA" id="ARBA00059320"/>
    </source>
</evidence>
<organism evidence="16 17">
    <name type="scientific">Daedalea quercina L-15889</name>
    <dbReference type="NCBI Taxonomy" id="1314783"/>
    <lineage>
        <taxon>Eukaryota</taxon>
        <taxon>Fungi</taxon>
        <taxon>Dikarya</taxon>
        <taxon>Basidiomycota</taxon>
        <taxon>Agaricomycotina</taxon>
        <taxon>Agaricomycetes</taxon>
        <taxon>Polyporales</taxon>
        <taxon>Fomitopsis</taxon>
    </lineage>
</organism>
<keyword evidence="7" id="KW-0288">FMN</keyword>
<keyword evidence="8" id="KW-0274">FAD</keyword>
<dbReference type="Gene3D" id="3.40.50.920">
    <property type="match status" value="1"/>
</dbReference>
<dbReference type="EMBL" id="KV429040">
    <property type="protein sequence ID" value="KZT72721.1"/>
    <property type="molecule type" value="Genomic_DNA"/>
</dbReference>
<comment type="pathway">
    <text evidence="3">Sulfur metabolism; hydrogen sulfide biosynthesis; hydrogen sulfide from sulfite (NADPH route): step 1/1.</text>
</comment>
<dbReference type="GO" id="GO:0050660">
    <property type="term" value="F:flavin adenine dinucleotide binding"/>
    <property type="evidence" value="ECO:0007669"/>
    <property type="project" value="TreeGrafter"/>
</dbReference>
<dbReference type="InterPro" id="IPR001433">
    <property type="entry name" value="OxRdtase_FAD/NAD-bd"/>
</dbReference>
<name>A0A165SZN7_9APHY</name>
<evidence type="ECO:0000259" key="15">
    <source>
        <dbReference type="PROSITE" id="PS51384"/>
    </source>
</evidence>
<protein>
    <recommendedName>
        <fullName evidence="4">assimilatory sulfite reductase (NADPH)</fullName>
        <ecNumber evidence="4">1.8.1.2</ecNumber>
    </recommendedName>
</protein>
<comment type="function">
    <text evidence="13">This enzyme catalyzes the 6-electron reduction of sulfite to sulfide. This is one of several activities required for the biosynthesis of L-cysteine from sulfate.</text>
</comment>
<evidence type="ECO:0000256" key="7">
    <source>
        <dbReference type="ARBA" id="ARBA00022643"/>
    </source>
</evidence>
<sequence length="1061" mass="114541">MPSGLSTPVSPTATLSPPGSPGLKTGRVLQQAVKSALISASTAVEFIASRASSSSSVFIYDVAEHVGFGTFTKEWAGTSEDVASVVSLQTRAGAGLSLVGRLSQGTSKDATNGAVLTAYTTPSGLAMMVQSLSYLPPSTPNSRLILQVPAVTPVGENFALSPTLAPFTPVLAILPENFTVLLSATPRETVDFAALAYTLTDTHVIHLFDHHGAARESGLSIAPSLPAQTPGLTAKEGLKKAGYDAFEYAGDQGASTVVVVLNGPLALAAKAIAAKVVGLAVVVVKMLRPWDEDALRAALPSTVRHIHVLDDVPTDTTQGSLYMDVFSSVLDPLSPGPNVKSHRIVPTRTQEFLDKPSVFTSYLCALVPTAVPASIDAPNTKKVLFFSTPNSPLASLARAVEQTFVSFNSVSARLLRDHDVCSKPGGLTADRLVLSPKDGNNAFVPTSITLPLTPNSPGEADFVAVLDQNLLKSHEVIAHATPGSAVLIATTWSATELLSSLHPSVVYSIHERNLHVCIIDPLSLVKELSGGDASDALQEIVLQVAFLRLYLGQAAREEAVLKLLRRAVGDTVQGALLEKVVHTAWDGLVEVEVPAPQETPAEDAAKEKPLKHFTFNAISVETSEGETVVNGARLGSWHDAAKHIIFPSAFTPQDVQVPSEDEYAQNPALHPEVPERTYLVTCTVNRRLTPLDYDRNVFHLEFDTRGTGLRYGIGEALGVHGWNDTDEVREFCAWYGVDPDKLVTIPVPNTDGARMHTRTVFQALQQQVDLFGKPGKAFYTELAEYATNKADQYSLRFIGSPEGSATFKKLSEKDTVTFADILKRYETARPGIEVLCELIGDIKPRHYSIASAQAVVGDQVDLLVVSVDWVTPSGTPRYGQCTRYLASLKPGQKVTVSLRPSVMKLPPDNMQPIVMAGLGTGAAPFRAFLQYRAWLKSQAIPVGPTYYYFGSRHRSQEYLYGEELEAFMDDGVITKAGLAFSRDGPHKVYIQHKMKEDADVLAKMLWEEKGVFYLCGPTWPVPDVYEALVEALVRHTGRDATHAGAFLEGLKEEERYVLEVY</sequence>
<evidence type="ECO:0000256" key="6">
    <source>
        <dbReference type="ARBA" id="ARBA00022630"/>
    </source>
</evidence>
<keyword evidence="5" id="KW-0813">Transport</keyword>
<dbReference type="InterPro" id="IPR039261">
    <property type="entry name" value="FNR_nucleotide-bd"/>
</dbReference>
<evidence type="ECO:0000313" key="16">
    <source>
        <dbReference type="EMBL" id="KZT72721.1"/>
    </source>
</evidence>
<dbReference type="InterPro" id="IPR017927">
    <property type="entry name" value="FAD-bd_FR_type"/>
</dbReference>
<evidence type="ECO:0000256" key="10">
    <source>
        <dbReference type="ARBA" id="ARBA00022982"/>
    </source>
</evidence>
<evidence type="ECO:0000256" key="12">
    <source>
        <dbReference type="ARBA" id="ARBA00052219"/>
    </source>
</evidence>
<feature type="domain" description="FAD-binding FR-type" evidence="15">
    <location>
        <begin position="675"/>
        <end position="907"/>
    </location>
</feature>
<keyword evidence="10" id="KW-0249">Electron transport</keyword>
<evidence type="ECO:0000256" key="1">
    <source>
        <dbReference type="ARBA" id="ARBA00001917"/>
    </source>
</evidence>
<dbReference type="Gene3D" id="2.40.30.10">
    <property type="entry name" value="Translation factors"/>
    <property type="match status" value="1"/>
</dbReference>
<dbReference type="OrthoDB" id="1856718at2759"/>
<dbReference type="SUPFAM" id="SSF52343">
    <property type="entry name" value="Ferredoxin reductase-like, C-terminal NADP-linked domain"/>
    <property type="match status" value="1"/>
</dbReference>
<evidence type="ECO:0000256" key="9">
    <source>
        <dbReference type="ARBA" id="ARBA00022857"/>
    </source>
</evidence>
<keyword evidence="11" id="KW-0560">Oxidoreductase</keyword>
<dbReference type="InterPro" id="IPR001709">
    <property type="entry name" value="Flavoprot_Pyr_Nucl_cyt_Rdtase"/>
</dbReference>
<reference evidence="16 17" key="1">
    <citation type="journal article" date="2016" name="Mol. Biol. Evol.">
        <title>Comparative Genomics of Early-Diverging Mushroom-Forming Fungi Provides Insights into the Origins of Lignocellulose Decay Capabilities.</title>
        <authorList>
            <person name="Nagy L.G."/>
            <person name="Riley R."/>
            <person name="Tritt A."/>
            <person name="Adam C."/>
            <person name="Daum C."/>
            <person name="Floudas D."/>
            <person name="Sun H."/>
            <person name="Yadav J.S."/>
            <person name="Pangilinan J."/>
            <person name="Larsson K.H."/>
            <person name="Matsuura K."/>
            <person name="Barry K."/>
            <person name="Labutti K."/>
            <person name="Kuo R."/>
            <person name="Ohm R.A."/>
            <person name="Bhattacharya S.S."/>
            <person name="Shirouzu T."/>
            <person name="Yoshinaga Y."/>
            <person name="Martin F.M."/>
            <person name="Grigoriev I.V."/>
            <person name="Hibbett D.S."/>
        </authorList>
    </citation>
    <scope>NUCLEOTIDE SEQUENCE [LARGE SCALE GENOMIC DNA]</scope>
    <source>
        <strain evidence="16 17">L-15889</strain>
    </source>
</reference>
<evidence type="ECO:0000256" key="8">
    <source>
        <dbReference type="ARBA" id="ARBA00022827"/>
    </source>
</evidence>
<gene>
    <name evidence="16" type="ORF">DAEQUDRAFT_685889</name>
</gene>
<dbReference type="GO" id="GO:0004783">
    <property type="term" value="F:sulfite reductase (NADPH) activity"/>
    <property type="evidence" value="ECO:0007669"/>
    <property type="project" value="UniProtKB-EC"/>
</dbReference>
<dbReference type="Gene3D" id="3.40.50.970">
    <property type="match status" value="1"/>
</dbReference>
<dbReference type="SUPFAM" id="SSF53323">
    <property type="entry name" value="Pyruvate-ferredoxin oxidoreductase, PFOR, domain III"/>
    <property type="match status" value="1"/>
</dbReference>
<dbReference type="Pfam" id="PF00175">
    <property type="entry name" value="NAD_binding_1"/>
    <property type="match status" value="1"/>
</dbReference>
<evidence type="ECO:0000256" key="3">
    <source>
        <dbReference type="ARBA" id="ARBA00004774"/>
    </source>
</evidence>
<dbReference type="Gene3D" id="1.20.990.10">
    <property type="entry name" value="NADPH-cytochrome p450 Reductase, Chain A, domain 3"/>
    <property type="match status" value="1"/>
</dbReference>
<keyword evidence="17" id="KW-1185">Reference proteome</keyword>
<accession>A0A165SZN7</accession>
<dbReference type="STRING" id="1314783.A0A165SZN7"/>
<dbReference type="EC" id="1.8.1.2" evidence="4"/>
<evidence type="ECO:0000256" key="14">
    <source>
        <dbReference type="SAM" id="MobiDB-lite"/>
    </source>
</evidence>
<dbReference type="GO" id="GO:0010181">
    <property type="term" value="F:FMN binding"/>
    <property type="evidence" value="ECO:0007669"/>
    <property type="project" value="TreeGrafter"/>
</dbReference>
<dbReference type="PANTHER" id="PTHR19384">
    <property type="entry name" value="NITRIC OXIDE SYNTHASE-RELATED"/>
    <property type="match status" value="1"/>
</dbReference>